<feature type="transmembrane region" description="Helical" evidence="8">
    <location>
        <begin position="608"/>
        <end position="627"/>
    </location>
</feature>
<feature type="transmembrane region" description="Helical" evidence="8">
    <location>
        <begin position="503"/>
        <end position="521"/>
    </location>
</feature>
<evidence type="ECO:0000256" key="1">
    <source>
        <dbReference type="ARBA" id="ARBA00004651"/>
    </source>
</evidence>
<keyword evidence="2" id="KW-0813">Transport</keyword>
<dbReference type="PANTHER" id="PTHR43266:SF2">
    <property type="entry name" value="MAJOR FACILITATOR SUPERFAMILY (MFS) PROFILE DOMAIN-CONTAINING PROTEIN"/>
    <property type="match status" value="1"/>
</dbReference>
<feature type="transmembrane region" description="Helical" evidence="8">
    <location>
        <begin position="580"/>
        <end position="601"/>
    </location>
</feature>
<feature type="transmembrane region" description="Helical" evidence="8">
    <location>
        <begin position="533"/>
        <end position="554"/>
    </location>
</feature>
<dbReference type="EMBL" id="AGSI01000006">
    <property type="protein sequence ID" value="EIE23909.1"/>
    <property type="molecule type" value="Genomic_DNA"/>
</dbReference>
<dbReference type="eggNOG" id="ENOG502RC6J">
    <property type="taxonomic scope" value="Eukaryota"/>
</dbReference>
<evidence type="ECO:0000313" key="9">
    <source>
        <dbReference type="EMBL" id="EIE23909.1"/>
    </source>
</evidence>
<dbReference type="SUPFAM" id="SSF103473">
    <property type="entry name" value="MFS general substrate transporter"/>
    <property type="match status" value="1"/>
</dbReference>
<gene>
    <name evidence="9" type="ORF">COCSUDRAFT_41260</name>
</gene>
<feature type="compositionally biased region" description="Basic and acidic residues" evidence="7">
    <location>
        <begin position="246"/>
        <end position="257"/>
    </location>
</feature>
<feature type="compositionally biased region" description="Polar residues" evidence="7">
    <location>
        <begin position="811"/>
        <end position="828"/>
    </location>
</feature>
<feature type="transmembrane region" description="Helical" evidence="8">
    <location>
        <begin position="158"/>
        <end position="178"/>
    </location>
</feature>
<dbReference type="OrthoDB" id="46230at2759"/>
<dbReference type="CDD" id="cd06173">
    <property type="entry name" value="MFS_MefA_like"/>
    <property type="match status" value="1"/>
</dbReference>
<accession>I0YZU0</accession>
<feature type="transmembrane region" description="Helical" evidence="8">
    <location>
        <begin position="434"/>
        <end position="455"/>
    </location>
</feature>
<evidence type="ECO:0000256" key="2">
    <source>
        <dbReference type="ARBA" id="ARBA00022448"/>
    </source>
</evidence>
<dbReference type="AlphaFoldDB" id="I0YZU0"/>
<evidence type="ECO:0000256" key="7">
    <source>
        <dbReference type="SAM" id="MobiDB-lite"/>
    </source>
</evidence>
<proteinExistence type="predicted"/>
<dbReference type="GeneID" id="17041907"/>
<dbReference type="Gene3D" id="1.20.1250.20">
    <property type="entry name" value="MFS general substrate transporter like domains"/>
    <property type="match status" value="2"/>
</dbReference>
<name>I0YZU0_COCSC</name>
<comment type="subcellular location">
    <subcellularLocation>
        <location evidence="1">Cell membrane</location>
        <topology evidence="1">Multi-pass membrane protein</topology>
    </subcellularLocation>
</comment>
<dbReference type="PANTHER" id="PTHR43266">
    <property type="entry name" value="MACROLIDE-EFFLUX PROTEIN"/>
    <property type="match status" value="1"/>
</dbReference>
<feature type="region of interest" description="Disordered" evidence="7">
    <location>
        <begin position="733"/>
        <end position="767"/>
    </location>
</feature>
<evidence type="ECO:0000256" key="8">
    <source>
        <dbReference type="SAM" id="Phobius"/>
    </source>
</evidence>
<feature type="region of interest" description="Disordered" evidence="7">
    <location>
        <begin position="781"/>
        <end position="828"/>
    </location>
</feature>
<evidence type="ECO:0000256" key="6">
    <source>
        <dbReference type="ARBA" id="ARBA00023136"/>
    </source>
</evidence>
<feature type="transmembrane region" description="Helical" evidence="8">
    <location>
        <begin position="939"/>
        <end position="961"/>
    </location>
</feature>
<evidence type="ECO:0000256" key="3">
    <source>
        <dbReference type="ARBA" id="ARBA00022475"/>
    </source>
</evidence>
<feature type="region of interest" description="Disordered" evidence="7">
    <location>
        <begin position="244"/>
        <end position="271"/>
    </location>
</feature>
<dbReference type="Proteomes" id="UP000007264">
    <property type="component" value="Unassembled WGS sequence"/>
</dbReference>
<dbReference type="KEGG" id="csl:COCSUDRAFT_41260"/>
<evidence type="ECO:0000256" key="4">
    <source>
        <dbReference type="ARBA" id="ARBA00022692"/>
    </source>
</evidence>
<feature type="transmembrane region" description="Helical" evidence="8">
    <location>
        <begin position="115"/>
        <end position="132"/>
    </location>
</feature>
<protein>
    <submittedName>
        <fullName evidence="9">MFS general substrate transporter</fullName>
    </submittedName>
</protein>
<feature type="transmembrane region" description="Helical" evidence="8">
    <location>
        <begin position="847"/>
        <end position="868"/>
    </location>
</feature>
<dbReference type="RefSeq" id="XP_005648453.1">
    <property type="nucleotide sequence ID" value="XM_005648396.1"/>
</dbReference>
<keyword evidence="4 8" id="KW-0812">Transmembrane</keyword>
<feature type="transmembrane region" description="Helical" evidence="8">
    <location>
        <begin position="981"/>
        <end position="1004"/>
    </location>
</feature>
<feature type="transmembrane region" description="Helical" evidence="8">
    <location>
        <begin position="908"/>
        <end position="927"/>
    </location>
</feature>
<feature type="transmembrane region" description="Helical" evidence="8">
    <location>
        <begin position="410"/>
        <end position="428"/>
    </location>
</feature>
<organism evidence="9 10">
    <name type="scientific">Coccomyxa subellipsoidea (strain C-169)</name>
    <name type="common">Green microalga</name>
    <dbReference type="NCBI Taxonomy" id="574566"/>
    <lineage>
        <taxon>Eukaryota</taxon>
        <taxon>Viridiplantae</taxon>
        <taxon>Chlorophyta</taxon>
        <taxon>core chlorophytes</taxon>
        <taxon>Trebouxiophyceae</taxon>
        <taxon>Trebouxiophyceae incertae sedis</taxon>
        <taxon>Coccomyxaceae</taxon>
        <taxon>Coccomyxa</taxon>
        <taxon>Coccomyxa subellipsoidea</taxon>
    </lineage>
</organism>
<feature type="transmembrane region" description="Helical" evidence="8">
    <location>
        <begin position="341"/>
        <end position="358"/>
    </location>
</feature>
<dbReference type="InterPro" id="IPR036259">
    <property type="entry name" value="MFS_trans_sf"/>
</dbReference>
<reference evidence="9 10" key="1">
    <citation type="journal article" date="2012" name="Genome Biol.">
        <title>The genome of the polar eukaryotic microalga coccomyxa subellipsoidea reveals traits of cold adaptation.</title>
        <authorList>
            <person name="Blanc G."/>
            <person name="Agarkova I."/>
            <person name="Grimwood J."/>
            <person name="Kuo A."/>
            <person name="Brueggeman A."/>
            <person name="Dunigan D."/>
            <person name="Gurnon J."/>
            <person name="Ladunga I."/>
            <person name="Lindquist E."/>
            <person name="Lucas S."/>
            <person name="Pangilinan J."/>
            <person name="Proschold T."/>
            <person name="Salamov A."/>
            <person name="Schmutz J."/>
            <person name="Weeks D."/>
            <person name="Yamada T."/>
            <person name="Claverie J.M."/>
            <person name="Grigoriev I."/>
            <person name="Van Etten J."/>
            <person name="Lomsadze A."/>
            <person name="Borodovsky M."/>
        </authorList>
    </citation>
    <scope>NUCLEOTIDE SEQUENCE [LARGE SCALE GENOMIC DNA]</scope>
    <source>
        <strain evidence="9 10">C-169</strain>
    </source>
</reference>
<feature type="transmembrane region" description="Helical" evidence="8">
    <location>
        <begin position="476"/>
        <end position="497"/>
    </location>
</feature>
<keyword evidence="5 8" id="KW-1133">Transmembrane helix</keyword>
<dbReference type="InterPro" id="IPR010290">
    <property type="entry name" value="TM_effector"/>
</dbReference>
<evidence type="ECO:0000256" key="5">
    <source>
        <dbReference type="ARBA" id="ARBA00022989"/>
    </source>
</evidence>
<evidence type="ECO:0000313" key="10">
    <source>
        <dbReference type="Proteomes" id="UP000007264"/>
    </source>
</evidence>
<keyword evidence="6 8" id="KW-0472">Membrane</keyword>
<feature type="transmembrane region" description="Helical" evidence="8">
    <location>
        <begin position="90"/>
        <end position="109"/>
    </location>
</feature>
<feature type="transmembrane region" description="Helical" evidence="8">
    <location>
        <begin position="59"/>
        <end position="83"/>
    </location>
</feature>
<comment type="caution">
    <text evidence="9">The sequence shown here is derived from an EMBL/GenBank/DDBJ whole genome shotgun (WGS) entry which is preliminary data.</text>
</comment>
<sequence length="1006" mass="107770">MAEHDEHEKQTLKSYYELLRENRCFRVIWLGEVINNCGGWFNYVATLTVIERLAGERGLLVSLVLIVRMLPSLLLFPLAGVAADRYSREMVLIASNLTAAASVICFTLIQRPQDVWALYLLLFMQFSANSFYDPARRAITPTIVSTEKLPLATTLDSFAWSLVGAVGASLGGFAVSHVGPNLCFVIDAVTYVISAYCAFRLKGMLAELKKKKEEVVVDLEASQGQHKALVELVPQPPKTAVSVALHGDEGQSLRSRDGMSGGEASSAQPLDYLEVGGDRETESLIQARRVAHSSASTSGVVGEEAAAPQGVWQAVTGGFKEELAALKEGAVYISAPKNRDAAAFALIKASGAIVWGASDILQVRFSNLKSMQSLGDSSTTLGLLFAAIGLACFMGPIISNRLTPPRKPHLLRACAASFVLFFAGYLLMSAAPNIWALIPSTIVHSMGSSVVWVYSTLLIQLRVPNQLQGRMMALEMAAYVVAESMSAVLGGMAFDLIGMSVRSVALMMSCIAAVSATLWIAHSVPWFTVSSLLSYYAVLYGPQILLMMNIAYYLPSIPLLIFSAACDEWLDLKFGVPRVILARLLFGLGGCTLICAAFPFIVNTPRALLTVIVALGLVSAIAFSSSYQLVARFANKSVIALGLGCVGSGMVVLLLELAVGMKTRPTTAQLIWLFELTAGLEEGLEGRERQGLAAGQQRRMSTPLLLNYSPLDFMEQLSEGDAFSGEPFLFASGGQAQGRSRSLDQGPRGAQWGGSHRGGSMRRAASEQPLGISERAMKAKLARSALTQQQQEWRPALTPVGGTTPEAPLSPKTSPAASVAPSQADTTASTSGHAGALGSVVAQCWPVLGALFFSGTFFVLAFPFFTYVPSGGTFGQDLPKVLFFARLAADVCGRTLPRLKRLAVRSRYVLFCFGAVMTASVPGYLYYIKQTAWHNDWFVIGYIVVMWILGGYVNTCSYVLAPACVEPHLKATANGVLAITYQSAHCTGLILATIIAAALFGGIAPI</sequence>
<dbReference type="GO" id="GO:0005886">
    <property type="term" value="C:plasma membrane"/>
    <property type="evidence" value="ECO:0007669"/>
    <property type="project" value="UniProtKB-SubCell"/>
</dbReference>
<dbReference type="Pfam" id="PF05977">
    <property type="entry name" value="MFS_3"/>
    <property type="match status" value="1"/>
</dbReference>
<feature type="transmembrane region" description="Helical" evidence="8">
    <location>
        <begin position="184"/>
        <end position="201"/>
    </location>
</feature>
<keyword evidence="3" id="KW-1003">Cell membrane</keyword>
<feature type="transmembrane region" description="Helical" evidence="8">
    <location>
        <begin position="378"/>
        <end position="398"/>
    </location>
</feature>
<keyword evidence="10" id="KW-1185">Reference proteome</keyword>
<feature type="transmembrane region" description="Helical" evidence="8">
    <location>
        <begin position="639"/>
        <end position="659"/>
    </location>
</feature>